<comment type="similarity">
    <text evidence="2">Belongs to the CDC50/LEM3 family.</text>
</comment>
<feature type="compositionally biased region" description="Polar residues" evidence="6">
    <location>
        <begin position="1"/>
        <end position="12"/>
    </location>
</feature>
<dbReference type="RefSeq" id="XP_004831989.1">
    <property type="nucleotide sequence ID" value="XM_004831932.1"/>
</dbReference>
<dbReference type="GO" id="GO:0005886">
    <property type="term" value="C:plasma membrane"/>
    <property type="evidence" value="ECO:0007669"/>
    <property type="project" value="TreeGrafter"/>
</dbReference>
<evidence type="ECO:0000256" key="6">
    <source>
        <dbReference type="SAM" id="MobiDB-lite"/>
    </source>
</evidence>
<evidence type="ECO:0000256" key="3">
    <source>
        <dbReference type="ARBA" id="ARBA00022692"/>
    </source>
</evidence>
<reference evidence="8 9" key="1">
    <citation type="journal article" date="2012" name="BMC Genomics">
        <title>Comparative genomic analysis and phylogenetic position of Theileria equi.</title>
        <authorList>
            <person name="Kappmeyer L.S."/>
            <person name="Thiagarajan M."/>
            <person name="Herndon D.R."/>
            <person name="Ramsay J.D."/>
            <person name="Caler E."/>
            <person name="Djikeng A."/>
            <person name="Gillespie J.J."/>
            <person name="Lau A.O."/>
            <person name="Roalson E.H."/>
            <person name="Silva J.C."/>
            <person name="Silva M.G."/>
            <person name="Suarez C.E."/>
            <person name="Ueti M.W."/>
            <person name="Nene V.M."/>
            <person name="Mealey R.H."/>
            <person name="Knowles D.P."/>
            <person name="Brayton K.A."/>
        </authorList>
    </citation>
    <scope>NUCLEOTIDE SEQUENCE [LARGE SCALE GENOMIC DNA]</scope>
    <source>
        <strain evidence="8 9">WA</strain>
    </source>
</reference>
<evidence type="ECO:0000313" key="9">
    <source>
        <dbReference type="Proteomes" id="UP000031512"/>
    </source>
</evidence>
<keyword evidence="3 7" id="KW-0812">Transmembrane</keyword>
<dbReference type="KEGG" id="beq:BEWA_050050"/>
<dbReference type="GeneID" id="15804094"/>
<protein>
    <submittedName>
        <fullName evidence="8">Uncharacterized protein</fullName>
    </submittedName>
</protein>
<dbReference type="Proteomes" id="UP000031512">
    <property type="component" value="Unassembled WGS sequence"/>
</dbReference>
<accession>L1LAP1</accession>
<feature type="transmembrane region" description="Helical" evidence="7">
    <location>
        <begin position="111"/>
        <end position="133"/>
    </location>
</feature>
<feature type="region of interest" description="Disordered" evidence="6">
    <location>
        <begin position="1"/>
        <end position="25"/>
    </location>
</feature>
<organism evidence="8 9">
    <name type="scientific">Theileria equi strain WA</name>
    <dbReference type="NCBI Taxonomy" id="1537102"/>
    <lineage>
        <taxon>Eukaryota</taxon>
        <taxon>Sar</taxon>
        <taxon>Alveolata</taxon>
        <taxon>Apicomplexa</taxon>
        <taxon>Aconoidasida</taxon>
        <taxon>Piroplasmida</taxon>
        <taxon>Theileriidae</taxon>
        <taxon>Theileria</taxon>
    </lineage>
</organism>
<feature type="compositionally biased region" description="Basic and acidic residues" evidence="6">
    <location>
        <begin position="13"/>
        <end position="25"/>
    </location>
</feature>
<sequence>MASVNGQEVTQANEDRRSTEKKRPTVEFGKVYEDGMITNVADERMRVPSVQETTRYSNDKLKSLILPGGREFRWLPSGKGRGPDYKSRFDRIKQMELKHNLTVFKLYTPKFASTLSFLCGFLLLLLGLLSWFLSSSVSIEVPYKEGTTEPIEIDIKDGLKAPVYLYFKISDFHVTNKMLAYDSDIRLVASSKCKTFKTFKEILDLRCINGKNTLNGRDEWCRNRDLPLFKKPAYPCGPLSATIITDNFEICPAQVQAQQDGKISDQDLEKCLKLSVHHVPILWTFTSFIVRRENHKDGFLWLDTTNPFYQSWLQPPYNNTFLKPYGVINTDVPPGKYKVHITNNLWPSETWKAKKAIYISCANIWGSRSVVLEIIMFILGSLYVVTGIIILVLHKLDFKFNYSPWRKLVQVKGTVAMQGDDDAIRESMEGVDVSHMPVPPPSTRCLCPLRH</sequence>
<dbReference type="EMBL" id="ACOU01000007">
    <property type="protein sequence ID" value="EKX72537.1"/>
    <property type="molecule type" value="Genomic_DNA"/>
</dbReference>
<dbReference type="PANTHER" id="PTHR10926:SF0">
    <property type="entry name" value="CDC50, ISOFORM A"/>
    <property type="match status" value="1"/>
</dbReference>
<dbReference type="OrthoDB" id="340608at2759"/>
<dbReference type="Pfam" id="PF03381">
    <property type="entry name" value="CDC50"/>
    <property type="match status" value="1"/>
</dbReference>
<evidence type="ECO:0000256" key="1">
    <source>
        <dbReference type="ARBA" id="ARBA00004141"/>
    </source>
</evidence>
<dbReference type="InterPro" id="IPR005045">
    <property type="entry name" value="CDC50/LEM3_fam"/>
</dbReference>
<dbReference type="GO" id="GO:0005794">
    <property type="term" value="C:Golgi apparatus"/>
    <property type="evidence" value="ECO:0007669"/>
    <property type="project" value="TreeGrafter"/>
</dbReference>
<comment type="subcellular location">
    <subcellularLocation>
        <location evidence="1">Membrane</location>
        <topology evidence="1">Multi-pass membrane protein</topology>
    </subcellularLocation>
</comment>
<gene>
    <name evidence="8" type="ORF">BEWA_050050</name>
</gene>
<evidence type="ECO:0000313" key="8">
    <source>
        <dbReference type="EMBL" id="EKX72537.1"/>
    </source>
</evidence>
<evidence type="ECO:0000256" key="5">
    <source>
        <dbReference type="ARBA" id="ARBA00023136"/>
    </source>
</evidence>
<evidence type="ECO:0000256" key="4">
    <source>
        <dbReference type="ARBA" id="ARBA00022989"/>
    </source>
</evidence>
<evidence type="ECO:0000256" key="7">
    <source>
        <dbReference type="SAM" id="Phobius"/>
    </source>
</evidence>
<name>L1LAP1_THEEQ</name>
<dbReference type="VEuPathDB" id="PiroplasmaDB:BEWA_050050"/>
<dbReference type="eggNOG" id="KOG2952">
    <property type="taxonomic scope" value="Eukaryota"/>
</dbReference>
<evidence type="ECO:0000256" key="2">
    <source>
        <dbReference type="ARBA" id="ARBA00009457"/>
    </source>
</evidence>
<dbReference type="PANTHER" id="PTHR10926">
    <property type="entry name" value="CELL CYCLE CONTROL PROTEIN 50"/>
    <property type="match status" value="1"/>
</dbReference>
<keyword evidence="9" id="KW-1185">Reference proteome</keyword>
<feature type="transmembrane region" description="Helical" evidence="7">
    <location>
        <begin position="370"/>
        <end position="393"/>
    </location>
</feature>
<keyword evidence="5 7" id="KW-0472">Membrane</keyword>
<keyword evidence="4 7" id="KW-1133">Transmembrane helix</keyword>
<dbReference type="AlphaFoldDB" id="L1LAP1"/>
<comment type="caution">
    <text evidence="8">The sequence shown here is derived from an EMBL/GenBank/DDBJ whole genome shotgun (WGS) entry which is preliminary data.</text>
</comment>
<dbReference type="STRING" id="1537102.L1LAP1"/>
<proteinExistence type="inferred from homology"/>
<dbReference type="GO" id="GO:0005783">
    <property type="term" value="C:endoplasmic reticulum"/>
    <property type="evidence" value="ECO:0007669"/>
    <property type="project" value="TreeGrafter"/>
</dbReference>